<accession>A0ABR3BJY3</accession>
<comment type="caution">
    <text evidence="1">The sequence shown here is derived from an EMBL/GenBank/DDBJ whole genome shotgun (WGS) entry which is preliminary data.</text>
</comment>
<keyword evidence="2" id="KW-1185">Reference proteome</keyword>
<gene>
    <name evidence="1" type="ORF">I308_106235</name>
</gene>
<proteinExistence type="predicted"/>
<evidence type="ECO:0000313" key="1">
    <source>
        <dbReference type="EMBL" id="KAL0242047.1"/>
    </source>
</evidence>
<sequence>MVVSSIPTCRFCGAVASLGHDENLWTQRRHDAINRSIYRCLNQVNAATVEIEPPTLTGQRRNDLRVRGTSSHAFTDYDFKVYSLGDRVARSTVGPTPPNYKLPDFCFDRYGGWPDKVGKIVEKRAPRVADGVFKPLILSIGGLMSHSTSDEWKVWREVMPEGVFLRLQRRMNVELMRARARTLVL</sequence>
<reference evidence="2" key="1">
    <citation type="submission" date="2015-01" db="EMBL/GenBank/DDBJ databases">
        <title>The Genome Sequence of Cryptococcus gattii MMRL2647.</title>
        <authorList>
            <consortium name="The Broad Institute Genomics Platform"/>
            <person name="Cuomo C."/>
            <person name="Litvintseva A."/>
            <person name="Chen Y."/>
            <person name="Heitman J."/>
            <person name="Sun S."/>
            <person name="Springer D."/>
            <person name="Dromer F."/>
            <person name="Young S."/>
            <person name="Zeng Q."/>
            <person name="Gargeya S."/>
            <person name="Abouelleil A."/>
            <person name="Alvarado L."/>
            <person name="Chapman S.B."/>
            <person name="Gainer-Dewar J."/>
            <person name="Goldberg J."/>
            <person name="Griggs A."/>
            <person name="Gujja S."/>
            <person name="Hansen M."/>
            <person name="Howarth C."/>
            <person name="Imamovic A."/>
            <person name="Larimer J."/>
            <person name="Murphy C."/>
            <person name="Naylor J."/>
            <person name="Pearson M."/>
            <person name="Priest M."/>
            <person name="Roberts A."/>
            <person name="Saif S."/>
            <person name="Shea T."/>
            <person name="Sykes S."/>
            <person name="Wortman J."/>
            <person name="Nusbaum C."/>
            <person name="Birren B."/>
        </authorList>
    </citation>
    <scope>NUCLEOTIDE SEQUENCE [LARGE SCALE GENOMIC DNA]</scope>
    <source>
        <strain evidence="2">IND107</strain>
    </source>
</reference>
<name>A0ABR3BJY3_9TREE</name>
<dbReference type="EMBL" id="ATAM02000012">
    <property type="protein sequence ID" value="KAL0242047.1"/>
    <property type="molecule type" value="Genomic_DNA"/>
</dbReference>
<organism evidence="1 2">
    <name type="scientific">Cryptococcus tetragattii IND107</name>
    <dbReference type="NCBI Taxonomy" id="1296105"/>
    <lineage>
        <taxon>Eukaryota</taxon>
        <taxon>Fungi</taxon>
        <taxon>Dikarya</taxon>
        <taxon>Basidiomycota</taxon>
        <taxon>Agaricomycotina</taxon>
        <taxon>Tremellomycetes</taxon>
        <taxon>Tremellales</taxon>
        <taxon>Cryptococcaceae</taxon>
        <taxon>Cryptococcus</taxon>
        <taxon>Cryptococcus gattii species complex</taxon>
    </lineage>
</organism>
<protein>
    <submittedName>
        <fullName evidence="1">Uncharacterized protein</fullName>
    </submittedName>
</protein>
<reference evidence="1 2" key="2">
    <citation type="submission" date="2024-01" db="EMBL/GenBank/DDBJ databases">
        <title>Comparative genomics of Cryptococcus and Kwoniella reveals pathogenesis evolution and contrasting modes of karyotype evolution via chromosome fusion or intercentromeric recombination.</title>
        <authorList>
            <person name="Coelho M.A."/>
            <person name="David-Palma M."/>
            <person name="Shea T."/>
            <person name="Bowers K."/>
            <person name="Mcginley-Smith S."/>
            <person name="Mohammad A.W."/>
            <person name="Gnirke A."/>
            <person name="Yurkov A.M."/>
            <person name="Nowrousian M."/>
            <person name="Sun S."/>
            <person name="Cuomo C.A."/>
            <person name="Heitman J."/>
        </authorList>
    </citation>
    <scope>NUCLEOTIDE SEQUENCE [LARGE SCALE GENOMIC DNA]</scope>
    <source>
        <strain evidence="1 2">IND107</strain>
    </source>
</reference>
<evidence type="ECO:0000313" key="2">
    <source>
        <dbReference type="Proteomes" id="UP000054399"/>
    </source>
</evidence>
<dbReference type="RefSeq" id="XP_066611429.1">
    <property type="nucleotide sequence ID" value="XM_066760668.1"/>
</dbReference>
<dbReference type="GeneID" id="91993090"/>
<dbReference type="Proteomes" id="UP000054399">
    <property type="component" value="Unassembled WGS sequence"/>
</dbReference>